<accession>A0A1J1IX13</accession>
<dbReference type="AlphaFoldDB" id="A0A1J1IX13"/>
<dbReference type="EMBL" id="CVRI01000059">
    <property type="protein sequence ID" value="CRL03097.1"/>
    <property type="molecule type" value="Genomic_DNA"/>
</dbReference>
<keyword evidence="2" id="KW-1185">Reference proteome</keyword>
<sequence length="71" mass="8281">MKLSNISFRIDLSGAHLICEFSAVGHLPISDWLWSDEIPKRWEKLASHRKTTCNRCIDYYAKENLSSTLHF</sequence>
<proteinExistence type="predicted"/>
<reference evidence="1 2" key="1">
    <citation type="submission" date="2015-04" db="EMBL/GenBank/DDBJ databases">
        <authorList>
            <person name="Syromyatnikov M.Y."/>
            <person name="Popov V.N."/>
        </authorList>
    </citation>
    <scope>NUCLEOTIDE SEQUENCE [LARGE SCALE GENOMIC DNA]</scope>
</reference>
<organism evidence="1 2">
    <name type="scientific">Clunio marinus</name>
    <dbReference type="NCBI Taxonomy" id="568069"/>
    <lineage>
        <taxon>Eukaryota</taxon>
        <taxon>Metazoa</taxon>
        <taxon>Ecdysozoa</taxon>
        <taxon>Arthropoda</taxon>
        <taxon>Hexapoda</taxon>
        <taxon>Insecta</taxon>
        <taxon>Pterygota</taxon>
        <taxon>Neoptera</taxon>
        <taxon>Endopterygota</taxon>
        <taxon>Diptera</taxon>
        <taxon>Nematocera</taxon>
        <taxon>Chironomoidea</taxon>
        <taxon>Chironomidae</taxon>
        <taxon>Clunio</taxon>
    </lineage>
</organism>
<gene>
    <name evidence="1" type="ORF">CLUMA_CG016621</name>
</gene>
<evidence type="ECO:0000313" key="2">
    <source>
        <dbReference type="Proteomes" id="UP000183832"/>
    </source>
</evidence>
<dbReference type="Proteomes" id="UP000183832">
    <property type="component" value="Unassembled WGS sequence"/>
</dbReference>
<protein>
    <submittedName>
        <fullName evidence="1">CLUMA_CG016621, isoform A</fullName>
    </submittedName>
</protein>
<evidence type="ECO:0000313" key="1">
    <source>
        <dbReference type="EMBL" id="CRL03097.1"/>
    </source>
</evidence>
<name>A0A1J1IX13_9DIPT</name>